<protein>
    <recommendedName>
        <fullName evidence="1">Protein DA1-like domain-containing protein</fullName>
    </recommendedName>
</protein>
<proteinExistence type="predicted"/>
<organism evidence="2 3">
    <name type="scientific">Citrus x changshan-huyou</name>
    <dbReference type="NCBI Taxonomy" id="2935761"/>
    <lineage>
        <taxon>Eukaryota</taxon>
        <taxon>Viridiplantae</taxon>
        <taxon>Streptophyta</taxon>
        <taxon>Embryophyta</taxon>
        <taxon>Tracheophyta</taxon>
        <taxon>Spermatophyta</taxon>
        <taxon>Magnoliopsida</taxon>
        <taxon>eudicotyledons</taxon>
        <taxon>Gunneridae</taxon>
        <taxon>Pentapetalae</taxon>
        <taxon>rosids</taxon>
        <taxon>malvids</taxon>
        <taxon>Sapindales</taxon>
        <taxon>Rutaceae</taxon>
        <taxon>Aurantioideae</taxon>
        <taxon>Citrus</taxon>
    </lineage>
</organism>
<evidence type="ECO:0000313" key="3">
    <source>
        <dbReference type="Proteomes" id="UP001428341"/>
    </source>
</evidence>
<dbReference type="PROSITE" id="PS50330">
    <property type="entry name" value="UIM"/>
    <property type="match status" value="1"/>
</dbReference>
<reference evidence="2 3" key="1">
    <citation type="submission" date="2024-05" db="EMBL/GenBank/DDBJ databases">
        <title>Haplotype-resolved chromosome-level genome assembly of Huyou (Citrus changshanensis).</title>
        <authorList>
            <person name="Miao C."/>
            <person name="Chen W."/>
            <person name="Wu Y."/>
            <person name="Wang L."/>
            <person name="Zhao S."/>
            <person name="Grierson D."/>
            <person name="Xu C."/>
            <person name="Chen K."/>
        </authorList>
    </citation>
    <scope>NUCLEOTIDE SEQUENCE [LARGE SCALE GENOMIC DNA]</scope>
    <source>
        <strain evidence="2">01-14</strain>
        <tissue evidence="2">Leaf</tissue>
    </source>
</reference>
<dbReference type="GO" id="GO:0043130">
    <property type="term" value="F:ubiquitin binding"/>
    <property type="evidence" value="ECO:0007669"/>
    <property type="project" value="TreeGrafter"/>
</dbReference>
<dbReference type="Pfam" id="PF12315">
    <property type="entry name" value="DA1-like"/>
    <property type="match status" value="1"/>
</dbReference>
<name>A0AAP0LKS7_9ROSI</name>
<keyword evidence="3" id="KW-1185">Reference proteome</keyword>
<gene>
    <name evidence="2" type="ORF">WN944_028955</name>
</gene>
<accession>A0AAP0LKS7</accession>
<evidence type="ECO:0000259" key="1">
    <source>
        <dbReference type="Pfam" id="PF12315"/>
    </source>
</evidence>
<evidence type="ECO:0000313" key="2">
    <source>
        <dbReference type="EMBL" id="KAK9176936.1"/>
    </source>
</evidence>
<sequence>MPSQNSEPDEINDIELATQLSLLDLNVKGKKHGEVVADDQDEELARAIKESLRSSSNSKQRSWSTSIGSSSTIDCDLSPGMNYCNPEFWNQRFCYNHFSDGTPVCCGCVRLKRSDLEYFDLGDGRTICRDCYSTSIKCTQQIEPLLNNVLQFFKEKGMEIQEQVPVFLVTRMEMSRHTSQGTSLGHVHPNATIFGLTHVLPYGSIDLRSVTSSSLRGRQVILEEKDYEVTGCKATIMVLYGLPMCMTGGVLAHEMMHAWLGIQGICQVMGHEWLDWFESKDPQGSYSSIEEAQYARNLKKAYKHLVEVDSSRAYGDGFRDAKHSVAKYGLRNVINHIRRYRALPN</sequence>
<dbReference type="PANTHER" id="PTHR24209">
    <property type="entry name" value="PROTEIN DA1-RELATED 2"/>
    <property type="match status" value="1"/>
</dbReference>
<feature type="domain" description="Protein DA1-like" evidence="1">
    <location>
        <begin position="158"/>
        <end position="339"/>
    </location>
</feature>
<comment type="caution">
    <text evidence="2">The sequence shown here is derived from an EMBL/GenBank/DDBJ whole genome shotgun (WGS) entry which is preliminary data.</text>
</comment>
<dbReference type="AlphaFoldDB" id="A0AAP0LKS7"/>
<dbReference type="InterPro" id="IPR022087">
    <property type="entry name" value="DA1-like_dom"/>
</dbReference>
<dbReference type="InterPro" id="IPR003903">
    <property type="entry name" value="UIM_dom"/>
</dbReference>
<dbReference type="Proteomes" id="UP001428341">
    <property type="component" value="Unassembled WGS sequence"/>
</dbReference>
<dbReference type="InterPro" id="IPR045218">
    <property type="entry name" value="DA1-like"/>
</dbReference>
<dbReference type="PANTHER" id="PTHR24209:SF31">
    <property type="entry name" value="PROTEIN DA1-LIKE ISOFORM X1"/>
    <property type="match status" value="1"/>
</dbReference>
<dbReference type="EMBL" id="JBCGBO010000025">
    <property type="protein sequence ID" value="KAK9176936.1"/>
    <property type="molecule type" value="Genomic_DNA"/>
</dbReference>